<dbReference type="STRING" id="767519.SAMN05216559_2955"/>
<dbReference type="GO" id="GO:0016020">
    <property type="term" value="C:membrane"/>
    <property type="evidence" value="ECO:0007669"/>
    <property type="project" value="UniProtKB-SubCell"/>
</dbReference>
<dbReference type="Gene3D" id="1.20.1560.10">
    <property type="entry name" value="ABC transporter type 1, transmembrane domain"/>
    <property type="match status" value="1"/>
</dbReference>
<evidence type="ECO:0000256" key="2">
    <source>
        <dbReference type="ARBA" id="ARBA00022448"/>
    </source>
</evidence>
<dbReference type="Proteomes" id="UP000199062">
    <property type="component" value="Unassembled WGS sequence"/>
</dbReference>
<feature type="transmembrane region" description="Helical" evidence="8">
    <location>
        <begin position="284"/>
        <end position="303"/>
    </location>
</feature>
<dbReference type="Gene3D" id="3.40.50.300">
    <property type="entry name" value="P-loop containing nucleotide triphosphate hydrolases"/>
    <property type="match status" value="1"/>
</dbReference>
<dbReference type="PROSITE" id="PS50929">
    <property type="entry name" value="ABC_TM1F"/>
    <property type="match status" value="1"/>
</dbReference>
<feature type="domain" description="ABC transmembrane type-1" evidence="10">
    <location>
        <begin position="41"/>
        <end position="346"/>
    </location>
</feature>
<evidence type="ECO:0000256" key="1">
    <source>
        <dbReference type="ARBA" id="ARBA00004141"/>
    </source>
</evidence>
<dbReference type="InterPro" id="IPR003593">
    <property type="entry name" value="AAA+_ATPase"/>
</dbReference>
<evidence type="ECO:0000313" key="11">
    <source>
        <dbReference type="EMBL" id="SFS05981.1"/>
    </source>
</evidence>
<dbReference type="SMART" id="SM00382">
    <property type="entry name" value="AAA"/>
    <property type="match status" value="1"/>
</dbReference>
<keyword evidence="5 11" id="KW-0067">ATP-binding</keyword>
<dbReference type="PANTHER" id="PTHR24221:SF654">
    <property type="entry name" value="ATP-BINDING CASSETTE SUB-FAMILY B MEMBER 6"/>
    <property type="match status" value="1"/>
</dbReference>
<keyword evidence="4" id="KW-0547">Nucleotide-binding</keyword>
<sequence length="652" mass="71065">MSDDGESGERPDDIADAAETGWPLVNLIWSQGRTQLPYLGVSVSSLAVSTALDMADIFVLGIAIDAMFNGQVYALPLVPDALIPPESDRIGQLWFTFYLLLGMKVADILAANLSQVTRNIFAQRFLHGLRIDAFDTATGLELGFFEDSRTGDVMSVLNNDVNTLERFLTRGITGTTRVVVVLVTSMGLMVLLNWQLALFVLAAAPLIAGVNWWFSRVLERLQDVVRSEVGDLNARLETTLSGIDVIKAFAAEPFESERVAESSREHRDARWGVKRISARHRPSMRLISGASLLVTFVVGSVWVIDGAPLWFTGTLTAGELIPFLFYMQQLTGPMRWVAGVIETFKSAKAAAKRIVGLRDVDRRIDDAGKAELGVVDGAVEYDDVVFSYPGSSGGGDADDEPERVLDEISFDVDAGRTVGIVGSTGAGKSTLIKLLLRFYDVDSGAVRVDGTDVREVTPERLRRSIGYVNQDPFLFNGTVAENVAYGLHVDGLSDEETRAAVERAAKEAGAHEFVERLPEGYDTEVGERGTKLSGGQRQRIAIARAVVGDPSILVFDEATSHVDNETEVLIQENLDDLTADRTTFVIAHRLSTVREADRILVLDDGELVEDGTHDELLAADGTYANLWRVQVGNVEALPDDFVEQARVGGDDD</sequence>
<accession>A0A1I6LR99</accession>
<feature type="transmembrane region" description="Helical" evidence="8">
    <location>
        <begin position="196"/>
        <end position="214"/>
    </location>
</feature>
<dbReference type="InterPro" id="IPR039421">
    <property type="entry name" value="Type_1_exporter"/>
</dbReference>
<dbReference type="PROSITE" id="PS00211">
    <property type="entry name" value="ABC_TRANSPORTER_1"/>
    <property type="match status" value="1"/>
</dbReference>
<evidence type="ECO:0000313" key="12">
    <source>
        <dbReference type="Proteomes" id="UP000199062"/>
    </source>
</evidence>
<dbReference type="InterPro" id="IPR003439">
    <property type="entry name" value="ABC_transporter-like_ATP-bd"/>
</dbReference>
<evidence type="ECO:0000256" key="3">
    <source>
        <dbReference type="ARBA" id="ARBA00022692"/>
    </source>
</evidence>
<evidence type="ECO:0000256" key="7">
    <source>
        <dbReference type="ARBA" id="ARBA00023136"/>
    </source>
</evidence>
<dbReference type="Pfam" id="PF00664">
    <property type="entry name" value="ABC_membrane"/>
    <property type="match status" value="1"/>
</dbReference>
<keyword evidence="2" id="KW-0813">Transport</keyword>
<dbReference type="RefSeq" id="WP_089817314.1">
    <property type="nucleotide sequence ID" value="NZ_FOZK01000003.1"/>
</dbReference>
<evidence type="ECO:0000256" key="8">
    <source>
        <dbReference type="SAM" id="Phobius"/>
    </source>
</evidence>
<organism evidence="11 12">
    <name type="scientific">Halomicrobium zhouii</name>
    <dbReference type="NCBI Taxonomy" id="767519"/>
    <lineage>
        <taxon>Archaea</taxon>
        <taxon>Methanobacteriati</taxon>
        <taxon>Methanobacteriota</taxon>
        <taxon>Stenosarchaea group</taxon>
        <taxon>Halobacteria</taxon>
        <taxon>Halobacteriales</taxon>
        <taxon>Haloarculaceae</taxon>
        <taxon>Halomicrobium</taxon>
    </lineage>
</organism>
<dbReference type="InterPro" id="IPR011527">
    <property type="entry name" value="ABC1_TM_dom"/>
</dbReference>
<evidence type="ECO:0000256" key="5">
    <source>
        <dbReference type="ARBA" id="ARBA00022840"/>
    </source>
</evidence>
<evidence type="ECO:0000259" key="10">
    <source>
        <dbReference type="PROSITE" id="PS50929"/>
    </source>
</evidence>
<comment type="subcellular location">
    <subcellularLocation>
        <location evidence="1">Membrane</location>
        <topology evidence="1">Multi-pass membrane protein</topology>
    </subcellularLocation>
</comment>
<dbReference type="Pfam" id="PF00005">
    <property type="entry name" value="ABC_tran"/>
    <property type="match status" value="1"/>
</dbReference>
<evidence type="ECO:0000256" key="6">
    <source>
        <dbReference type="ARBA" id="ARBA00022989"/>
    </source>
</evidence>
<dbReference type="AlphaFoldDB" id="A0A1I6LR99"/>
<dbReference type="EMBL" id="FOZK01000003">
    <property type="protein sequence ID" value="SFS05981.1"/>
    <property type="molecule type" value="Genomic_DNA"/>
</dbReference>
<dbReference type="GO" id="GO:0140359">
    <property type="term" value="F:ABC-type transporter activity"/>
    <property type="evidence" value="ECO:0007669"/>
    <property type="project" value="InterPro"/>
</dbReference>
<dbReference type="PANTHER" id="PTHR24221">
    <property type="entry name" value="ATP-BINDING CASSETTE SUB-FAMILY B"/>
    <property type="match status" value="1"/>
</dbReference>
<dbReference type="SUPFAM" id="SSF90123">
    <property type="entry name" value="ABC transporter transmembrane region"/>
    <property type="match status" value="1"/>
</dbReference>
<keyword evidence="6 8" id="KW-1133">Transmembrane helix</keyword>
<dbReference type="FunFam" id="3.40.50.300:FF:000287">
    <property type="entry name" value="Multidrug ABC transporter ATP-binding protein"/>
    <property type="match status" value="1"/>
</dbReference>
<gene>
    <name evidence="11" type="ORF">SAMN05216559_2955</name>
</gene>
<reference evidence="11 12" key="1">
    <citation type="submission" date="2016-10" db="EMBL/GenBank/DDBJ databases">
        <authorList>
            <person name="de Groot N.N."/>
        </authorList>
    </citation>
    <scope>NUCLEOTIDE SEQUENCE [LARGE SCALE GENOMIC DNA]</scope>
    <source>
        <strain evidence="11 12">CGMCC 1.10457</strain>
    </source>
</reference>
<name>A0A1I6LR99_9EURY</name>
<dbReference type="GO" id="GO:0005524">
    <property type="term" value="F:ATP binding"/>
    <property type="evidence" value="ECO:0007669"/>
    <property type="project" value="UniProtKB-KW"/>
</dbReference>
<keyword evidence="7 8" id="KW-0472">Membrane</keyword>
<dbReference type="PROSITE" id="PS50893">
    <property type="entry name" value="ABC_TRANSPORTER_2"/>
    <property type="match status" value="1"/>
</dbReference>
<evidence type="ECO:0000259" key="9">
    <source>
        <dbReference type="PROSITE" id="PS50893"/>
    </source>
</evidence>
<dbReference type="InterPro" id="IPR036640">
    <property type="entry name" value="ABC1_TM_sf"/>
</dbReference>
<dbReference type="CDD" id="cd18565">
    <property type="entry name" value="ABC_6TM_exporter_like"/>
    <property type="match status" value="1"/>
</dbReference>
<keyword evidence="3 8" id="KW-0812">Transmembrane</keyword>
<dbReference type="InterPro" id="IPR027417">
    <property type="entry name" value="P-loop_NTPase"/>
</dbReference>
<feature type="domain" description="ABC transporter" evidence="9">
    <location>
        <begin position="379"/>
        <end position="629"/>
    </location>
</feature>
<dbReference type="SUPFAM" id="SSF52540">
    <property type="entry name" value="P-loop containing nucleoside triphosphate hydrolases"/>
    <property type="match status" value="1"/>
</dbReference>
<proteinExistence type="predicted"/>
<dbReference type="GO" id="GO:0016887">
    <property type="term" value="F:ATP hydrolysis activity"/>
    <property type="evidence" value="ECO:0007669"/>
    <property type="project" value="InterPro"/>
</dbReference>
<keyword evidence="12" id="KW-1185">Reference proteome</keyword>
<dbReference type="OrthoDB" id="121502at2157"/>
<dbReference type="InterPro" id="IPR017871">
    <property type="entry name" value="ABC_transporter-like_CS"/>
</dbReference>
<protein>
    <submittedName>
        <fullName evidence="11">ATP-binding cassette, subfamily B</fullName>
    </submittedName>
</protein>
<evidence type="ECO:0000256" key="4">
    <source>
        <dbReference type="ARBA" id="ARBA00022741"/>
    </source>
</evidence>